<dbReference type="OrthoDB" id="6618307at2759"/>
<protein>
    <recommendedName>
        <fullName evidence="4">DDE-1 domain-containing protein</fullName>
    </recommendedName>
</protein>
<name>A0A2J7Q9S8_9NEOP</name>
<evidence type="ECO:0000256" key="1">
    <source>
        <dbReference type="SAM" id="Coils"/>
    </source>
</evidence>
<feature type="coiled-coil region" evidence="1">
    <location>
        <begin position="119"/>
        <end position="147"/>
    </location>
</feature>
<evidence type="ECO:0008006" key="4">
    <source>
        <dbReference type="Google" id="ProtNLM"/>
    </source>
</evidence>
<feature type="non-terminal residue" evidence="2">
    <location>
        <position position="1"/>
    </location>
</feature>
<reference evidence="2 3" key="1">
    <citation type="submission" date="2017-12" db="EMBL/GenBank/DDBJ databases">
        <title>Hemimetabolous genomes reveal molecular basis of termite eusociality.</title>
        <authorList>
            <person name="Harrison M.C."/>
            <person name="Jongepier E."/>
            <person name="Robertson H.M."/>
            <person name="Arning N."/>
            <person name="Bitard-Feildel T."/>
            <person name="Chao H."/>
            <person name="Childers C.P."/>
            <person name="Dinh H."/>
            <person name="Doddapaneni H."/>
            <person name="Dugan S."/>
            <person name="Gowin J."/>
            <person name="Greiner C."/>
            <person name="Han Y."/>
            <person name="Hu H."/>
            <person name="Hughes D.S.T."/>
            <person name="Huylmans A.-K."/>
            <person name="Kemena C."/>
            <person name="Kremer L.P.M."/>
            <person name="Lee S.L."/>
            <person name="Lopez-Ezquerra A."/>
            <person name="Mallet L."/>
            <person name="Monroy-Kuhn J.M."/>
            <person name="Moser A."/>
            <person name="Murali S.C."/>
            <person name="Muzny D.M."/>
            <person name="Otani S."/>
            <person name="Piulachs M.-D."/>
            <person name="Poelchau M."/>
            <person name="Qu J."/>
            <person name="Schaub F."/>
            <person name="Wada-Katsumata A."/>
            <person name="Worley K.C."/>
            <person name="Xie Q."/>
            <person name="Ylla G."/>
            <person name="Poulsen M."/>
            <person name="Gibbs R.A."/>
            <person name="Schal C."/>
            <person name="Richards S."/>
            <person name="Belles X."/>
            <person name="Korb J."/>
            <person name="Bornberg-Bauer E."/>
        </authorList>
    </citation>
    <scope>NUCLEOTIDE SEQUENCE [LARGE SCALE GENOMIC DNA]</scope>
    <source>
        <tissue evidence="2">Whole body</tissue>
    </source>
</reference>
<keyword evidence="1" id="KW-0175">Coiled coil</keyword>
<accession>A0A2J7Q9S8</accession>
<evidence type="ECO:0000313" key="3">
    <source>
        <dbReference type="Proteomes" id="UP000235965"/>
    </source>
</evidence>
<keyword evidence="3" id="KW-1185">Reference proteome</keyword>
<dbReference type="Proteomes" id="UP000235965">
    <property type="component" value="Unassembled WGS sequence"/>
</dbReference>
<dbReference type="AlphaFoldDB" id="A0A2J7Q9S8"/>
<gene>
    <name evidence="2" type="ORF">B7P43_G10919</name>
</gene>
<dbReference type="EMBL" id="NEVH01016344">
    <property type="protein sequence ID" value="PNF25332.1"/>
    <property type="molecule type" value="Genomic_DNA"/>
</dbReference>
<sequence length="221" mass="25147">IIWNVKVHYHKLLIQSLLVNIDSTSSASELARTVSVLDAVIWISQAVKKLLPETVTKCFEKAGFSTVEVTPSVENENDQKALQHCVNEAAFSNCNAEGYIKIDKDMQTEPDTMDIDVLVENFRENQKGREEEEEEEEENDIVIEEEKCRVKTYQDAANSLKVLQEFAMQRNDSDMLTLISQAKVFVESQAAKRVNCRSSGKIIKSEYCNFFLFSVMFACVQ</sequence>
<proteinExistence type="predicted"/>
<comment type="caution">
    <text evidence="2">The sequence shown here is derived from an EMBL/GenBank/DDBJ whole genome shotgun (WGS) entry which is preliminary data.</text>
</comment>
<organism evidence="2 3">
    <name type="scientific">Cryptotermes secundus</name>
    <dbReference type="NCBI Taxonomy" id="105785"/>
    <lineage>
        <taxon>Eukaryota</taxon>
        <taxon>Metazoa</taxon>
        <taxon>Ecdysozoa</taxon>
        <taxon>Arthropoda</taxon>
        <taxon>Hexapoda</taxon>
        <taxon>Insecta</taxon>
        <taxon>Pterygota</taxon>
        <taxon>Neoptera</taxon>
        <taxon>Polyneoptera</taxon>
        <taxon>Dictyoptera</taxon>
        <taxon>Blattodea</taxon>
        <taxon>Blattoidea</taxon>
        <taxon>Termitoidae</taxon>
        <taxon>Kalotermitidae</taxon>
        <taxon>Cryptotermitinae</taxon>
        <taxon>Cryptotermes</taxon>
    </lineage>
</organism>
<evidence type="ECO:0000313" key="2">
    <source>
        <dbReference type="EMBL" id="PNF25332.1"/>
    </source>
</evidence>